<dbReference type="GO" id="GO:0140359">
    <property type="term" value="F:ABC-type transporter activity"/>
    <property type="evidence" value="ECO:0007669"/>
    <property type="project" value="InterPro"/>
</dbReference>
<feature type="domain" description="ABC-2 type transporter transmembrane" evidence="6">
    <location>
        <begin position="18"/>
        <end position="368"/>
    </location>
</feature>
<organism evidence="7 8">
    <name type="scientific">Ruminococcus albus</name>
    <dbReference type="NCBI Taxonomy" id="1264"/>
    <lineage>
        <taxon>Bacteria</taxon>
        <taxon>Bacillati</taxon>
        <taxon>Bacillota</taxon>
        <taxon>Clostridia</taxon>
        <taxon>Eubacteriales</taxon>
        <taxon>Oscillospiraceae</taxon>
        <taxon>Ruminococcus</taxon>
    </lineage>
</organism>
<keyword evidence="2 5" id="KW-0812">Transmembrane</keyword>
<dbReference type="Gene3D" id="3.40.1710.10">
    <property type="entry name" value="abc type-2 transporter like domain"/>
    <property type="match status" value="1"/>
</dbReference>
<dbReference type="OrthoDB" id="9774039at2"/>
<keyword evidence="3 5" id="KW-1133">Transmembrane helix</keyword>
<dbReference type="AlphaFoldDB" id="A0A1H7GYZ1"/>
<evidence type="ECO:0000256" key="1">
    <source>
        <dbReference type="ARBA" id="ARBA00004141"/>
    </source>
</evidence>
<dbReference type="Proteomes" id="UP000186015">
    <property type="component" value="Unassembled WGS sequence"/>
</dbReference>
<reference evidence="7 8" key="1">
    <citation type="submission" date="2016-10" db="EMBL/GenBank/DDBJ databases">
        <authorList>
            <person name="de Groot N.N."/>
        </authorList>
    </citation>
    <scope>NUCLEOTIDE SEQUENCE [LARGE SCALE GENOMIC DNA]</scope>
    <source>
        <strain evidence="7 8">KH2T6</strain>
    </source>
</reference>
<dbReference type="GO" id="GO:0016020">
    <property type="term" value="C:membrane"/>
    <property type="evidence" value="ECO:0007669"/>
    <property type="project" value="UniProtKB-SubCell"/>
</dbReference>
<dbReference type="InterPro" id="IPR013525">
    <property type="entry name" value="ABC2_TM"/>
</dbReference>
<feature type="transmembrane region" description="Helical" evidence="5">
    <location>
        <begin position="263"/>
        <end position="285"/>
    </location>
</feature>
<evidence type="ECO:0000256" key="3">
    <source>
        <dbReference type="ARBA" id="ARBA00022989"/>
    </source>
</evidence>
<evidence type="ECO:0000259" key="6">
    <source>
        <dbReference type="Pfam" id="PF12698"/>
    </source>
</evidence>
<proteinExistence type="predicted"/>
<dbReference type="EMBL" id="FOAT01000002">
    <property type="protein sequence ID" value="SEK43353.1"/>
    <property type="molecule type" value="Genomic_DNA"/>
</dbReference>
<feature type="transmembrane region" description="Helical" evidence="5">
    <location>
        <begin position="291"/>
        <end position="310"/>
    </location>
</feature>
<keyword evidence="4 5" id="KW-0472">Membrane</keyword>
<feature type="transmembrane region" description="Helical" evidence="5">
    <location>
        <begin position="226"/>
        <end position="251"/>
    </location>
</feature>
<evidence type="ECO:0000313" key="7">
    <source>
        <dbReference type="EMBL" id="SEK43353.1"/>
    </source>
</evidence>
<feature type="transmembrane region" description="Helical" evidence="5">
    <location>
        <begin position="186"/>
        <end position="206"/>
    </location>
</feature>
<sequence length="380" mass="41994">MQVFKLFMLILKKKIKLIILFTVIFMVFFLGFFFGGNTEDKFTESRLKITITDNDNTPESKALIEYIGTKHDIVTSNIDMKDALFFGTVDYELTINNGYARNLADGKTEGLFTSRHVYNSYSVAYMSSFLDEYVSCVRACTAAGDDMTYAVKKAADAMDTNTEVTMITSEAGNINGLMSGKGFFRYLPYILLSLMICVLSPVMMSINSKEVRFRTNCSAVRPVSFMMQILLGCVIYVLAIWVLFMTLGILLDKSAFSGSGWLNIVNSGVFAVISAFIAVLVSMLLPSQQTVNLASNVISLVMSFMCGVFVPQTMLGDTVISIGKFLPAFWYIKVSDMLTGAQIFNASKAAQYLLIEAGFAVALGIIATLLYKTKLRSAEL</sequence>
<evidence type="ECO:0000313" key="8">
    <source>
        <dbReference type="Proteomes" id="UP000186015"/>
    </source>
</evidence>
<accession>A0A1H7GYZ1</accession>
<evidence type="ECO:0000256" key="5">
    <source>
        <dbReference type="SAM" id="Phobius"/>
    </source>
</evidence>
<dbReference type="Pfam" id="PF12698">
    <property type="entry name" value="ABC2_membrane_3"/>
    <property type="match status" value="1"/>
</dbReference>
<evidence type="ECO:0000256" key="4">
    <source>
        <dbReference type="ARBA" id="ARBA00023136"/>
    </source>
</evidence>
<gene>
    <name evidence="7" type="ORF">SAMN05216469_102319</name>
</gene>
<feature type="transmembrane region" description="Helical" evidence="5">
    <location>
        <begin position="15"/>
        <end position="36"/>
    </location>
</feature>
<dbReference type="RefSeq" id="WP_074829787.1">
    <property type="nucleotide sequence ID" value="NZ_FOAT01000002.1"/>
</dbReference>
<evidence type="ECO:0000256" key="2">
    <source>
        <dbReference type="ARBA" id="ARBA00022692"/>
    </source>
</evidence>
<feature type="transmembrane region" description="Helical" evidence="5">
    <location>
        <begin position="352"/>
        <end position="371"/>
    </location>
</feature>
<name>A0A1H7GYZ1_RUMAL</name>
<protein>
    <submittedName>
        <fullName evidence="7">ABC-2 type transport system permease protein</fullName>
    </submittedName>
</protein>
<comment type="subcellular location">
    <subcellularLocation>
        <location evidence="1">Membrane</location>
        <topology evidence="1">Multi-pass membrane protein</topology>
    </subcellularLocation>
</comment>